<accession>A0A4S3J1Z9</accession>
<reference evidence="1 2" key="1">
    <citation type="submission" date="2019-03" db="EMBL/GenBank/DDBJ databases">
        <title>The genome sequence of a newly discovered highly antifungal drug resistant Aspergillus species, Aspergillus tanneri NIH 1004.</title>
        <authorList>
            <person name="Mounaud S."/>
            <person name="Singh I."/>
            <person name="Joardar V."/>
            <person name="Pakala S."/>
            <person name="Pakala S."/>
            <person name="Venepally P."/>
            <person name="Hoover J."/>
            <person name="Nierman W."/>
            <person name="Chung J."/>
            <person name="Losada L."/>
        </authorList>
    </citation>
    <scope>NUCLEOTIDE SEQUENCE [LARGE SCALE GENOMIC DNA]</scope>
    <source>
        <strain evidence="1 2">NIH1004</strain>
    </source>
</reference>
<proteinExistence type="predicted"/>
<keyword evidence="2" id="KW-1185">Reference proteome</keyword>
<organism evidence="1 2">
    <name type="scientific">Aspergillus tanneri</name>
    <dbReference type="NCBI Taxonomy" id="1220188"/>
    <lineage>
        <taxon>Eukaryota</taxon>
        <taxon>Fungi</taxon>
        <taxon>Dikarya</taxon>
        <taxon>Ascomycota</taxon>
        <taxon>Pezizomycotina</taxon>
        <taxon>Eurotiomycetes</taxon>
        <taxon>Eurotiomycetidae</taxon>
        <taxon>Eurotiales</taxon>
        <taxon>Aspergillaceae</taxon>
        <taxon>Aspergillus</taxon>
        <taxon>Aspergillus subgen. Circumdati</taxon>
    </lineage>
</organism>
<dbReference type="EMBL" id="SOSA01000977">
    <property type="protein sequence ID" value="THC87968.1"/>
    <property type="molecule type" value="Genomic_DNA"/>
</dbReference>
<evidence type="ECO:0000313" key="2">
    <source>
        <dbReference type="Proteomes" id="UP000308092"/>
    </source>
</evidence>
<evidence type="ECO:0000313" key="1">
    <source>
        <dbReference type="EMBL" id="THC87968.1"/>
    </source>
</evidence>
<sequence>MNDATKWMHLPVCLMDADCWCDGTARRTESFTCGAGYSPVTKY</sequence>
<dbReference type="Proteomes" id="UP000308092">
    <property type="component" value="Unassembled WGS sequence"/>
</dbReference>
<dbReference type="VEuPathDB" id="FungiDB:EYZ11_012587"/>
<protein>
    <submittedName>
        <fullName evidence="1">Uncharacterized protein</fullName>
    </submittedName>
</protein>
<comment type="caution">
    <text evidence="1">The sequence shown here is derived from an EMBL/GenBank/DDBJ whole genome shotgun (WGS) entry which is preliminary data.</text>
</comment>
<name>A0A4S3J1Z9_9EURO</name>
<gene>
    <name evidence="1" type="ORF">EYZ11_012587</name>
</gene>
<dbReference type="AlphaFoldDB" id="A0A4S3J1Z9"/>